<dbReference type="GO" id="GO:0005886">
    <property type="term" value="C:plasma membrane"/>
    <property type="evidence" value="ECO:0007669"/>
    <property type="project" value="UniProtKB-SubCell"/>
</dbReference>
<feature type="transmembrane region" description="Helical" evidence="9">
    <location>
        <begin position="276"/>
        <end position="297"/>
    </location>
</feature>
<name>A0A6N3HZ50_9FIRM</name>
<feature type="transmembrane region" description="Helical" evidence="9">
    <location>
        <begin position="21"/>
        <end position="41"/>
    </location>
</feature>
<dbReference type="FunFam" id="3.40.50.300:FF:000221">
    <property type="entry name" value="Multidrug ABC transporter ATP-binding protein"/>
    <property type="match status" value="1"/>
</dbReference>
<dbReference type="SUPFAM" id="SSF52540">
    <property type="entry name" value="P-loop containing nucleoside triphosphate hydrolases"/>
    <property type="match status" value="1"/>
</dbReference>
<dbReference type="PANTHER" id="PTHR43394:SF1">
    <property type="entry name" value="ATP-BINDING CASSETTE SUB-FAMILY B MEMBER 10, MITOCHONDRIAL"/>
    <property type="match status" value="1"/>
</dbReference>
<evidence type="ECO:0000256" key="5">
    <source>
        <dbReference type="ARBA" id="ARBA00022741"/>
    </source>
</evidence>
<dbReference type="PROSITE" id="PS00211">
    <property type="entry name" value="ABC_TRANSPORTER_1"/>
    <property type="match status" value="1"/>
</dbReference>
<feature type="transmembrane region" description="Helical" evidence="9">
    <location>
        <begin position="53"/>
        <end position="74"/>
    </location>
</feature>
<evidence type="ECO:0000256" key="1">
    <source>
        <dbReference type="ARBA" id="ARBA00004651"/>
    </source>
</evidence>
<comment type="subcellular location">
    <subcellularLocation>
        <location evidence="1">Cell membrane</location>
        <topology evidence="1">Multi-pass membrane protein</topology>
    </subcellularLocation>
</comment>
<feature type="domain" description="ABC transporter" evidence="10">
    <location>
        <begin position="332"/>
        <end position="568"/>
    </location>
</feature>
<protein>
    <submittedName>
        <fullName evidence="12">Putative ABC transporter ATP-binding protein</fullName>
    </submittedName>
</protein>
<feature type="domain" description="ABC transmembrane type-1" evidence="11">
    <location>
        <begin position="17"/>
        <end position="299"/>
    </location>
</feature>
<keyword evidence="5" id="KW-0547">Nucleotide-binding</keyword>
<evidence type="ECO:0000259" key="11">
    <source>
        <dbReference type="PROSITE" id="PS50929"/>
    </source>
</evidence>
<dbReference type="InterPro" id="IPR036640">
    <property type="entry name" value="ABC1_TM_sf"/>
</dbReference>
<feature type="transmembrane region" description="Helical" evidence="9">
    <location>
        <begin position="159"/>
        <end position="178"/>
    </location>
</feature>
<dbReference type="InterPro" id="IPR039421">
    <property type="entry name" value="Type_1_exporter"/>
</dbReference>
<evidence type="ECO:0000256" key="4">
    <source>
        <dbReference type="ARBA" id="ARBA00022692"/>
    </source>
</evidence>
<dbReference type="GO" id="GO:0015421">
    <property type="term" value="F:ABC-type oligopeptide transporter activity"/>
    <property type="evidence" value="ECO:0007669"/>
    <property type="project" value="TreeGrafter"/>
</dbReference>
<reference evidence="12" key="1">
    <citation type="submission" date="2019-11" db="EMBL/GenBank/DDBJ databases">
        <authorList>
            <person name="Feng L."/>
        </authorList>
    </citation>
    <scope>NUCLEOTIDE SEQUENCE</scope>
    <source>
        <strain evidence="12">ChathewayiLFYP18</strain>
    </source>
</reference>
<evidence type="ECO:0000256" key="2">
    <source>
        <dbReference type="ARBA" id="ARBA00022448"/>
    </source>
</evidence>
<gene>
    <name evidence="12" type="ORF">CHLFYP18_03130</name>
</gene>
<sequence length="592" mass="65239">MIKTLLKQVKQYKRESLLTPLFTALEVLLEVLIPFITASIIDKGIEQGNIGQVYFYGGLMLIMAFLSLLSGVLAGKYAAAASSGFACNLRDGMYENIQRFSFSNIDKYSTAGLVTRMTTDVTNVQNSYQMILRIAVRAPLMLVCSMAMCFFINGKLSLIFLAAIAVLAAALGLIMTRTTKIFDEVFRKYDDLNASVQENVSAIRVVKAFVREEHENNKFTGAAENLYRLFVKAEGLLALNNPVMMLVVYGCIISLSWFGAKFIVAGGLTTGELTSMFSYVMSVLMSLMMLSMIFVMVTMSAASGRRIAQVLDEKADLTNPENPLMSIPDGSISFSHVSFSYKHGSGEETLHDIDLQIRPGETIGIIGGTGSGKSSLVNLISRLYDVDKGVVRVGGNDVRRYDMEVLRDQVAVVLQKNVLFSGTILDNLRWGREDATWEECREACRQACADEFIEQFPDQYETWIEQGGNNVSGGQKQRLCIARALLKKPKILILDDSTSAVDTATDAKIRESFVQKIPGTTKLVIAQRISSVQDADRILVLDDGRISGFDTHENLLKTNEIYCEIYETQMKGGGDFDQPSAAAETGKDGVRA</sequence>
<dbReference type="InterPro" id="IPR003439">
    <property type="entry name" value="ABC_transporter-like_ATP-bd"/>
</dbReference>
<evidence type="ECO:0000256" key="6">
    <source>
        <dbReference type="ARBA" id="ARBA00022840"/>
    </source>
</evidence>
<dbReference type="Pfam" id="PF00664">
    <property type="entry name" value="ABC_membrane"/>
    <property type="match status" value="1"/>
</dbReference>
<dbReference type="InterPro" id="IPR017871">
    <property type="entry name" value="ABC_transporter-like_CS"/>
</dbReference>
<keyword evidence="8 9" id="KW-0472">Membrane</keyword>
<dbReference type="GO" id="GO:0016887">
    <property type="term" value="F:ATP hydrolysis activity"/>
    <property type="evidence" value="ECO:0007669"/>
    <property type="project" value="InterPro"/>
</dbReference>
<dbReference type="SMART" id="SM00382">
    <property type="entry name" value="AAA"/>
    <property type="match status" value="1"/>
</dbReference>
<dbReference type="PANTHER" id="PTHR43394">
    <property type="entry name" value="ATP-DEPENDENT PERMEASE MDL1, MITOCHONDRIAL"/>
    <property type="match status" value="1"/>
</dbReference>
<evidence type="ECO:0000256" key="9">
    <source>
        <dbReference type="SAM" id="Phobius"/>
    </source>
</evidence>
<dbReference type="Gene3D" id="1.20.1560.10">
    <property type="entry name" value="ABC transporter type 1, transmembrane domain"/>
    <property type="match status" value="1"/>
</dbReference>
<organism evidence="12">
    <name type="scientific">Hungatella hathewayi</name>
    <dbReference type="NCBI Taxonomy" id="154046"/>
    <lineage>
        <taxon>Bacteria</taxon>
        <taxon>Bacillati</taxon>
        <taxon>Bacillota</taxon>
        <taxon>Clostridia</taxon>
        <taxon>Lachnospirales</taxon>
        <taxon>Lachnospiraceae</taxon>
        <taxon>Hungatella</taxon>
    </lineage>
</organism>
<dbReference type="RefSeq" id="WP_156834009.1">
    <property type="nucleotide sequence ID" value="NZ_CACRUH010000076.1"/>
</dbReference>
<evidence type="ECO:0000259" key="10">
    <source>
        <dbReference type="PROSITE" id="PS50893"/>
    </source>
</evidence>
<dbReference type="InterPro" id="IPR027417">
    <property type="entry name" value="P-loop_NTPase"/>
</dbReference>
<keyword evidence="4 9" id="KW-0812">Transmembrane</keyword>
<keyword evidence="7 9" id="KW-1133">Transmembrane helix</keyword>
<dbReference type="Pfam" id="PF00005">
    <property type="entry name" value="ABC_tran"/>
    <property type="match status" value="1"/>
</dbReference>
<keyword evidence="2" id="KW-0813">Transport</keyword>
<proteinExistence type="predicted"/>
<evidence type="ECO:0000313" key="12">
    <source>
        <dbReference type="EMBL" id="VYU80993.1"/>
    </source>
</evidence>
<dbReference type="CDD" id="cd18548">
    <property type="entry name" value="ABC_6TM_Tm287_like"/>
    <property type="match status" value="1"/>
</dbReference>
<dbReference type="PROSITE" id="PS50893">
    <property type="entry name" value="ABC_TRANSPORTER_2"/>
    <property type="match status" value="1"/>
</dbReference>
<keyword evidence="3" id="KW-1003">Cell membrane</keyword>
<dbReference type="EMBL" id="CACRUH010000076">
    <property type="protein sequence ID" value="VYU80993.1"/>
    <property type="molecule type" value="Genomic_DNA"/>
</dbReference>
<evidence type="ECO:0000256" key="7">
    <source>
        <dbReference type="ARBA" id="ARBA00022989"/>
    </source>
</evidence>
<dbReference type="InterPro" id="IPR003593">
    <property type="entry name" value="AAA+_ATPase"/>
</dbReference>
<accession>A0A6N3HZ50</accession>
<dbReference type="Gene3D" id="3.40.50.300">
    <property type="entry name" value="P-loop containing nucleotide triphosphate hydrolases"/>
    <property type="match status" value="1"/>
</dbReference>
<dbReference type="SUPFAM" id="SSF90123">
    <property type="entry name" value="ABC transporter transmembrane region"/>
    <property type="match status" value="1"/>
</dbReference>
<dbReference type="InterPro" id="IPR011527">
    <property type="entry name" value="ABC1_TM_dom"/>
</dbReference>
<dbReference type="PROSITE" id="PS50929">
    <property type="entry name" value="ABC_TM1F"/>
    <property type="match status" value="1"/>
</dbReference>
<dbReference type="GO" id="GO:0005524">
    <property type="term" value="F:ATP binding"/>
    <property type="evidence" value="ECO:0007669"/>
    <property type="project" value="UniProtKB-KW"/>
</dbReference>
<evidence type="ECO:0000256" key="8">
    <source>
        <dbReference type="ARBA" id="ARBA00023136"/>
    </source>
</evidence>
<keyword evidence="6 12" id="KW-0067">ATP-binding</keyword>
<evidence type="ECO:0000256" key="3">
    <source>
        <dbReference type="ARBA" id="ARBA00022475"/>
    </source>
</evidence>
<feature type="transmembrane region" description="Helical" evidence="9">
    <location>
        <begin position="243"/>
        <end position="264"/>
    </location>
</feature>
<dbReference type="AlphaFoldDB" id="A0A6N3HZ50"/>